<dbReference type="EMBL" id="BAABHJ010000002">
    <property type="protein sequence ID" value="GAA4602916.1"/>
    <property type="molecule type" value="Genomic_DNA"/>
</dbReference>
<proteinExistence type="predicted"/>
<keyword evidence="3" id="KW-1185">Reference proteome</keyword>
<name>A0ABP8TET8_9ACTN</name>
<comment type="caution">
    <text evidence="2">The sequence shown here is derived from an EMBL/GenBank/DDBJ whole genome shotgun (WGS) entry which is preliminary data.</text>
</comment>
<evidence type="ECO:0000256" key="1">
    <source>
        <dbReference type="SAM" id="MobiDB-lite"/>
    </source>
</evidence>
<feature type="region of interest" description="Disordered" evidence="1">
    <location>
        <begin position="96"/>
        <end position="234"/>
    </location>
</feature>
<feature type="compositionally biased region" description="Acidic residues" evidence="1">
    <location>
        <begin position="203"/>
        <end position="213"/>
    </location>
</feature>
<sequence>MKDGLRIALAVGAGYLMGRRRKMRLALTLAAAGASGRIAKNPANLVKQGSKLLNTSPELKNLTDTVRGRLVEVGKAAAVTAASSQIDALSDRLQRRTESFLRPPTPGAAREKAAREKEEPAEERGGYEEDERYEEEREERPRRRPAALRRPSAIRRRPRARDLPEELEEEDVERPSAAEEYTEDEIPDRPRGVRRRASRRAEPEDEYDEETDDQPLREAPLSGRGRPPVRRTRR</sequence>
<organism evidence="2 3">
    <name type="scientific">Actinoallomurus liliacearum</name>
    <dbReference type="NCBI Taxonomy" id="1080073"/>
    <lineage>
        <taxon>Bacteria</taxon>
        <taxon>Bacillati</taxon>
        <taxon>Actinomycetota</taxon>
        <taxon>Actinomycetes</taxon>
        <taxon>Streptosporangiales</taxon>
        <taxon>Thermomonosporaceae</taxon>
        <taxon>Actinoallomurus</taxon>
    </lineage>
</organism>
<accession>A0ABP8TET8</accession>
<evidence type="ECO:0000313" key="2">
    <source>
        <dbReference type="EMBL" id="GAA4602916.1"/>
    </source>
</evidence>
<protein>
    <submittedName>
        <fullName evidence="2">Uncharacterized protein</fullName>
    </submittedName>
</protein>
<evidence type="ECO:0000313" key="3">
    <source>
        <dbReference type="Proteomes" id="UP001500212"/>
    </source>
</evidence>
<feature type="compositionally biased region" description="Basic residues" evidence="1">
    <location>
        <begin position="142"/>
        <end position="159"/>
    </location>
</feature>
<gene>
    <name evidence="2" type="ORF">GCM10023195_09340</name>
</gene>
<dbReference type="RefSeq" id="WP_345348739.1">
    <property type="nucleotide sequence ID" value="NZ_BAABHJ010000002.1"/>
</dbReference>
<reference evidence="3" key="1">
    <citation type="journal article" date="2019" name="Int. J. Syst. Evol. Microbiol.">
        <title>The Global Catalogue of Microorganisms (GCM) 10K type strain sequencing project: providing services to taxonomists for standard genome sequencing and annotation.</title>
        <authorList>
            <consortium name="The Broad Institute Genomics Platform"/>
            <consortium name="The Broad Institute Genome Sequencing Center for Infectious Disease"/>
            <person name="Wu L."/>
            <person name="Ma J."/>
        </authorList>
    </citation>
    <scope>NUCLEOTIDE SEQUENCE [LARGE SCALE GENOMIC DNA]</scope>
    <source>
        <strain evidence="3">JCM 17938</strain>
    </source>
</reference>
<dbReference type="Proteomes" id="UP001500212">
    <property type="component" value="Unassembled WGS sequence"/>
</dbReference>
<feature type="compositionally biased region" description="Basic and acidic residues" evidence="1">
    <location>
        <begin position="109"/>
        <end position="127"/>
    </location>
</feature>